<protein>
    <submittedName>
        <fullName evidence="2">NlpC/P60 family protein</fullName>
    </submittedName>
</protein>
<dbReference type="InterPro" id="IPR041382">
    <property type="entry name" value="SH3_16"/>
</dbReference>
<organism evidence="2 3">
    <name type="scientific">Algoriphagus aquaeductus</name>
    <dbReference type="NCBI Taxonomy" id="475299"/>
    <lineage>
        <taxon>Bacteria</taxon>
        <taxon>Pseudomonadati</taxon>
        <taxon>Bacteroidota</taxon>
        <taxon>Cytophagia</taxon>
        <taxon>Cytophagales</taxon>
        <taxon>Cyclobacteriaceae</taxon>
        <taxon>Algoriphagus</taxon>
    </lineage>
</organism>
<dbReference type="Gene3D" id="3.90.1720.10">
    <property type="entry name" value="endopeptidase domain like (from Nostoc punctiforme)"/>
    <property type="match status" value="1"/>
</dbReference>
<comment type="caution">
    <text evidence="2">The sequence shown here is derived from an EMBL/GenBank/DDBJ whole genome shotgun (WGS) entry which is preliminary data.</text>
</comment>
<dbReference type="EMBL" id="QKTX01000014">
    <property type="protein sequence ID" value="PZV79612.1"/>
    <property type="molecule type" value="Genomic_DNA"/>
</dbReference>
<dbReference type="SUPFAM" id="SSF54001">
    <property type="entry name" value="Cysteine proteinases"/>
    <property type="match status" value="1"/>
</dbReference>
<dbReference type="AlphaFoldDB" id="A0A326RM03"/>
<accession>A0A326RM03</accession>
<gene>
    <name evidence="2" type="ORF">CLV31_11445</name>
</gene>
<evidence type="ECO:0000313" key="3">
    <source>
        <dbReference type="Proteomes" id="UP000248917"/>
    </source>
</evidence>
<reference evidence="2 3" key="1">
    <citation type="submission" date="2018-06" db="EMBL/GenBank/DDBJ databases">
        <title>Genomic Encyclopedia of Archaeal and Bacterial Type Strains, Phase II (KMG-II): from individual species to whole genera.</title>
        <authorList>
            <person name="Goeker M."/>
        </authorList>
    </citation>
    <scope>NUCLEOTIDE SEQUENCE [LARGE SCALE GENOMIC DNA]</scope>
    <source>
        <strain evidence="2 3">T4</strain>
    </source>
</reference>
<dbReference type="Pfam" id="PF18348">
    <property type="entry name" value="SH3_16"/>
    <property type="match status" value="1"/>
</dbReference>
<keyword evidence="3" id="KW-1185">Reference proteome</keyword>
<dbReference type="Proteomes" id="UP000248917">
    <property type="component" value="Unassembled WGS sequence"/>
</dbReference>
<dbReference type="RefSeq" id="WP_111394180.1">
    <property type="nucleotide sequence ID" value="NZ_JBKBOX010000016.1"/>
</dbReference>
<dbReference type="Gene3D" id="2.30.30.40">
    <property type="entry name" value="SH3 Domains"/>
    <property type="match status" value="1"/>
</dbReference>
<dbReference type="InterPro" id="IPR038765">
    <property type="entry name" value="Papain-like_cys_pep_sf"/>
</dbReference>
<sequence>MQKGSSSEWPLIDAYGICRQTVLPVYHQPTFDSALVTQLLFGECYQINGLTSDRQWFRVYHEDTGIGGWVWAKLIKEITAEEYQKFLNQDFQIITSPIAAIEYLGANLYLLPGSRLHFSELELFNWQDHIGFAGTFRPHASKASREEITEIGIRYLHAPFQAGGRSIFGLDEAHAFSLIFFIGGYSWVSGKIPGKSVTPEEVQSGDLFVFRDLDKQITHYGLYLGAEEILWMDHRMKISDVDEWEDFLRNNSGEQVVLDFRSIVGF</sequence>
<feature type="domain" description="Bacterial dipeptidyl-peptidase SH3" evidence="1">
    <location>
        <begin position="25"/>
        <end position="70"/>
    </location>
</feature>
<name>A0A326RM03_9BACT</name>
<evidence type="ECO:0000313" key="2">
    <source>
        <dbReference type="EMBL" id="PZV79612.1"/>
    </source>
</evidence>
<dbReference type="OrthoDB" id="9813368at2"/>
<proteinExistence type="predicted"/>
<evidence type="ECO:0000259" key="1">
    <source>
        <dbReference type="Pfam" id="PF18348"/>
    </source>
</evidence>